<dbReference type="EMBL" id="JAWDGP010007174">
    <property type="protein sequence ID" value="KAK3728687.1"/>
    <property type="molecule type" value="Genomic_DNA"/>
</dbReference>
<sequence>MVLHVQGNRHQGDSRYPGQGKQCTAMAMVAVAYKKTKNMTQWMTSDVDFLLDCGDQLYTKTSALHNLTFPMPTDISEPISIHEIKFKVNIVKSLSGVFSLDLPNNDDFFTALFNAHDAAILTFGQVFSSYAVGVLKEHDGIYIFDSHSRDRMGCVYAMGLHV</sequence>
<keyword evidence="2" id="KW-1185">Reference proteome</keyword>
<dbReference type="Proteomes" id="UP001283361">
    <property type="component" value="Unassembled WGS sequence"/>
</dbReference>
<name>A0AAE1CQF0_9GAST</name>
<protein>
    <submittedName>
        <fullName evidence="1">Uncharacterized protein</fullName>
    </submittedName>
</protein>
<evidence type="ECO:0000313" key="2">
    <source>
        <dbReference type="Proteomes" id="UP001283361"/>
    </source>
</evidence>
<gene>
    <name evidence="1" type="ORF">RRG08_041871</name>
</gene>
<proteinExistence type="predicted"/>
<dbReference type="AlphaFoldDB" id="A0AAE1CQF0"/>
<reference evidence="1" key="1">
    <citation type="journal article" date="2023" name="G3 (Bethesda)">
        <title>A reference genome for the long-term kleptoplast-retaining sea slug Elysia crispata morphotype clarki.</title>
        <authorList>
            <person name="Eastman K.E."/>
            <person name="Pendleton A.L."/>
            <person name="Shaikh M.A."/>
            <person name="Suttiyut T."/>
            <person name="Ogas R."/>
            <person name="Tomko P."/>
            <person name="Gavelis G."/>
            <person name="Widhalm J.R."/>
            <person name="Wisecaver J.H."/>
        </authorList>
    </citation>
    <scope>NUCLEOTIDE SEQUENCE</scope>
    <source>
        <strain evidence="1">ECLA1</strain>
    </source>
</reference>
<organism evidence="1 2">
    <name type="scientific">Elysia crispata</name>
    <name type="common">lettuce slug</name>
    <dbReference type="NCBI Taxonomy" id="231223"/>
    <lineage>
        <taxon>Eukaryota</taxon>
        <taxon>Metazoa</taxon>
        <taxon>Spiralia</taxon>
        <taxon>Lophotrochozoa</taxon>
        <taxon>Mollusca</taxon>
        <taxon>Gastropoda</taxon>
        <taxon>Heterobranchia</taxon>
        <taxon>Euthyneura</taxon>
        <taxon>Panpulmonata</taxon>
        <taxon>Sacoglossa</taxon>
        <taxon>Placobranchoidea</taxon>
        <taxon>Plakobranchidae</taxon>
        <taxon>Elysia</taxon>
    </lineage>
</organism>
<comment type="caution">
    <text evidence="1">The sequence shown here is derived from an EMBL/GenBank/DDBJ whole genome shotgun (WGS) entry which is preliminary data.</text>
</comment>
<evidence type="ECO:0000313" key="1">
    <source>
        <dbReference type="EMBL" id="KAK3728687.1"/>
    </source>
</evidence>
<dbReference type="Gene3D" id="3.90.70.120">
    <property type="match status" value="1"/>
</dbReference>
<accession>A0AAE1CQF0</accession>